<evidence type="ECO:0000313" key="3">
    <source>
        <dbReference type="Proteomes" id="UP000566995"/>
    </source>
</evidence>
<dbReference type="InterPro" id="IPR009739">
    <property type="entry name" value="LprI-like_N"/>
</dbReference>
<accession>A0A7W7KQR4</accession>
<dbReference type="EMBL" id="JACHLI010000033">
    <property type="protein sequence ID" value="MBB4866941.1"/>
    <property type="molecule type" value="Genomic_DNA"/>
</dbReference>
<proteinExistence type="predicted"/>
<reference evidence="2 3" key="1">
    <citation type="submission" date="2020-08" db="EMBL/GenBank/DDBJ databases">
        <title>Functional genomics of gut bacteria from endangered species of beetles.</title>
        <authorList>
            <person name="Carlos-Shanley C."/>
        </authorList>
    </citation>
    <scope>NUCLEOTIDE SEQUENCE [LARGE SCALE GENOMIC DNA]</scope>
    <source>
        <strain evidence="2 3">S00179</strain>
    </source>
</reference>
<dbReference type="RefSeq" id="WP_184595989.1">
    <property type="nucleotide sequence ID" value="NZ_JACHLI010000033.1"/>
</dbReference>
<dbReference type="Proteomes" id="UP000566995">
    <property type="component" value="Unassembled WGS sequence"/>
</dbReference>
<gene>
    <name evidence="2" type="ORF">HNP46_005849</name>
</gene>
<protein>
    <submittedName>
        <fullName evidence="2">Uncharacterized protein YecT (DUF1311 family)</fullName>
    </submittedName>
</protein>
<sequence length="260" mass="28553">MLRDPLQTILSALIIFLPIISFSAYADTSEKVWMAGVGTVSGRILRFSQNESGPCIELRTMKPGGKGIAEASRLFCEMDGKSFRDGFAAVELLTSDSRNGRLFLTLELTPLGQAPAWEVECEFGASSQEVTGPSCVEIASVPPACVGVHDSLQLMACFKARREDADNHLNQSYRKMLQRIEQAYSSSPDKALSLKSQLKSAQLQWIRFRDADCELAAFEAEAGSQAHDGNINQCITAATRLRSRQIRDLTSQLAPTDMVR</sequence>
<evidence type="ECO:0000259" key="1">
    <source>
        <dbReference type="Pfam" id="PF07007"/>
    </source>
</evidence>
<dbReference type="Pfam" id="PF07007">
    <property type="entry name" value="LprI"/>
    <property type="match status" value="1"/>
</dbReference>
<feature type="domain" description="Lysozyme inhibitor LprI-like N-terminal" evidence="1">
    <location>
        <begin position="153"/>
        <end position="244"/>
    </location>
</feature>
<dbReference type="AlphaFoldDB" id="A0A7W7KQR4"/>
<evidence type="ECO:0000313" key="2">
    <source>
        <dbReference type="EMBL" id="MBB4866941.1"/>
    </source>
</evidence>
<organism evidence="2 3">
    <name type="scientific">Pseudomonas nitroreducens</name>
    <dbReference type="NCBI Taxonomy" id="46680"/>
    <lineage>
        <taxon>Bacteria</taxon>
        <taxon>Pseudomonadati</taxon>
        <taxon>Pseudomonadota</taxon>
        <taxon>Gammaproteobacteria</taxon>
        <taxon>Pseudomonadales</taxon>
        <taxon>Pseudomonadaceae</taxon>
        <taxon>Pseudomonas</taxon>
    </lineage>
</organism>
<name>A0A7W7KQR4_PSENT</name>
<comment type="caution">
    <text evidence="2">The sequence shown here is derived from an EMBL/GenBank/DDBJ whole genome shotgun (WGS) entry which is preliminary data.</text>
</comment>
<dbReference type="Gene3D" id="1.20.1270.180">
    <property type="match status" value="1"/>
</dbReference>